<evidence type="ECO:0000313" key="2">
    <source>
        <dbReference type="Proteomes" id="UP000011713"/>
    </source>
</evidence>
<dbReference type="Proteomes" id="UP000011713">
    <property type="component" value="Unassembled WGS sequence"/>
</dbReference>
<reference evidence="2" key="1">
    <citation type="journal article" date="2010" name="Science">
        <title>Signatures of adaptation to obligate biotrophy in the Hyaloperonospora arabidopsidis genome.</title>
        <authorList>
            <person name="Baxter L."/>
            <person name="Tripathy S."/>
            <person name="Ishaque N."/>
            <person name="Boot N."/>
            <person name="Cabral A."/>
            <person name="Kemen E."/>
            <person name="Thines M."/>
            <person name="Ah-Fong A."/>
            <person name="Anderson R."/>
            <person name="Badejoko W."/>
            <person name="Bittner-Eddy P."/>
            <person name="Boore J.L."/>
            <person name="Chibucos M.C."/>
            <person name="Coates M."/>
            <person name="Dehal P."/>
            <person name="Delehaunty K."/>
            <person name="Dong S."/>
            <person name="Downton P."/>
            <person name="Dumas B."/>
            <person name="Fabro G."/>
            <person name="Fronick C."/>
            <person name="Fuerstenberg S.I."/>
            <person name="Fulton L."/>
            <person name="Gaulin E."/>
            <person name="Govers F."/>
            <person name="Hughes L."/>
            <person name="Humphray S."/>
            <person name="Jiang R.H."/>
            <person name="Judelson H."/>
            <person name="Kamoun S."/>
            <person name="Kyung K."/>
            <person name="Meijer H."/>
            <person name="Minx P."/>
            <person name="Morris P."/>
            <person name="Nelson J."/>
            <person name="Phuntumart V."/>
            <person name="Qutob D."/>
            <person name="Rehmany A."/>
            <person name="Rougon-Cardoso A."/>
            <person name="Ryden P."/>
            <person name="Torto-Alalibo T."/>
            <person name="Studholme D."/>
            <person name="Wang Y."/>
            <person name="Win J."/>
            <person name="Wood J."/>
            <person name="Clifton S.W."/>
            <person name="Rogers J."/>
            <person name="Van den Ackerveken G."/>
            <person name="Jones J.D."/>
            <person name="McDowell J.M."/>
            <person name="Beynon J."/>
            <person name="Tyler B.M."/>
        </authorList>
    </citation>
    <scope>NUCLEOTIDE SEQUENCE [LARGE SCALE GENOMIC DNA]</scope>
    <source>
        <strain evidence="2">Emoy2</strain>
    </source>
</reference>
<protein>
    <submittedName>
        <fullName evidence="1">Uncharacterized protein</fullName>
    </submittedName>
</protein>
<dbReference type="VEuPathDB" id="FungiDB:HpaG813640"/>
<reference evidence="1" key="2">
    <citation type="submission" date="2015-06" db="UniProtKB">
        <authorList>
            <consortium name="EnsemblProtists"/>
        </authorList>
    </citation>
    <scope>IDENTIFICATION</scope>
    <source>
        <strain evidence="1">Emoy2</strain>
    </source>
</reference>
<name>M4C3H2_HYAAE</name>
<dbReference type="EnsemblProtists" id="HpaT813640">
    <property type="protein sequence ID" value="HpaP813640"/>
    <property type="gene ID" value="HpaG813640"/>
</dbReference>
<accession>M4C3H2</accession>
<sequence>MFAGVRRSPTIVVGAYVRRECDFISLAVATTMNPFYLSFLSKGSDFFDCRRIAR</sequence>
<dbReference type="InParanoid" id="M4C3H2"/>
<dbReference type="AlphaFoldDB" id="M4C3H2"/>
<keyword evidence="2" id="KW-1185">Reference proteome</keyword>
<organism evidence="1 2">
    <name type="scientific">Hyaloperonospora arabidopsidis (strain Emoy2)</name>
    <name type="common">Downy mildew agent</name>
    <name type="synonym">Peronospora arabidopsidis</name>
    <dbReference type="NCBI Taxonomy" id="559515"/>
    <lineage>
        <taxon>Eukaryota</taxon>
        <taxon>Sar</taxon>
        <taxon>Stramenopiles</taxon>
        <taxon>Oomycota</taxon>
        <taxon>Peronosporomycetes</taxon>
        <taxon>Peronosporales</taxon>
        <taxon>Peronosporaceae</taxon>
        <taxon>Hyaloperonospora</taxon>
    </lineage>
</organism>
<dbReference type="HOGENOM" id="CLU_3054449_0_0_1"/>
<evidence type="ECO:0000313" key="1">
    <source>
        <dbReference type="EnsemblProtists" id="HpaP813640"/>
    </source>
</evidence>
<dbReference type="EMBL" id="JH598163">
    <property type="status" value="NOT_ANNOTATED_CDS"/>
    <property type="molecule type" value="Genomic_DNA"/>
</dbReference>
<proteinExistence type="predicted"/>